<dbReference type="AlphaFoldDB" id="A0A835ZFK7"/>
<organism evidence="1 2">
    <name type="scientific">Tribonema minus</name>
    <dbReference type="NCBI Taxonomy" id="303371"/>
    <lineage>
        <taxon>Eukaryota</taxon>
        <taxon>Sar</taxon>
        <taxon>Stramenopiles</taxon>
        <taxon>Ochrophyta</taxon>
        <taxon>PX clade</taxon>
        <taxon>Xanthophyceae</taxon>
        <taxon>Tribonematales</taxon>
        <taxon>Tribonemataceae</taxon>
        <taxon>Tribonema</taxon>
    </lineage>
</organism>
<proteinExistence type="predicted"/>
<dbReference type="EMBL" id="JAFCMP010000021">
    <property type="protein sequence ID" value="KAG5191287.1"/>
    <property type="molecule type" value="Genomic_DNA"/>
</dbReference>
<name>A0A835ZFK7_9STRA</name>
<evidence type="ECO:0000313" key="2">
    <source>
        <dbReference type="Proteomes" id="UP000664859"/>
    </source>
</evidence>
<keyword evidence="2" id="KW-1185">Reference proteome</keyword>
<accession>A0A835ZFK7</accession>
<evidence type="ECO:0000313" key="1">
    <source>
        <dbReference type="EMBL" id="KAG5191287.1"/>
    </source>
</evidence>
<dbReference type="Proteomes" id="UP000664859">
    <property type="component" value="Unassembled WGS sequence"/>
</dbReference>
<protein>
    <submittedName>
        <fullName evidence="1">Uncharacterized protein</fullName>
    </submittedName>
</protein>
<comment type="caution">
    <text evidence="1">The sequence shown here is derived from an EMBL/GenBank/DDBJ whole genome shotgun (WGS) entry which is preliminary data.</text>
</comment>
<sequence length="325" mass="36536">MEALMEKLCVKPSQARTTFIDYSGVKVSHQTWCGSHTQTVVDGDGTVLHLELVPLLPGAYYITAVEDIKAAPEGERDCISLPVRCGFVKIGAGEEVYSAVSDGMRCDISEHMWTEREGQYWDNPIYSDFGKRVFQLRGDEIAAADLSVGDGDDDSDVLAAYFLYHPHKSVDFFTSKRQRNGEEKIMASLVPAAMCGFTQMMKLGYYLDFMPQHPYQAQSMCMRDGHIALVGVYPRRVSRSSSTDALQRVWGNQYSVFFEHFFYWRSGEPSLTQVKDVIEDAWAMEDEDAFCAKLFAIFRPQLGPGDVSPVEVLADHDVKRVKTSV</sequence>
<reference evidence="1" key="1">
    <citation type="submission" date="2021-02" db="EMBL/GenBank/DDBJ databases">
        <title>First Annotated Genome of the Yellow-green Alga Tribonema minus.</title>
        <authorList>
            <person name="Mahan K.M."/>
        </authorList>
    </citation>
    <scope>NUCLEOTIDE SEQUENCE</scope>
    <source>
        <strain evidence="1">UTEX B ZZ1240</strain>
    </source>
</reference>
<gene>
    <name evidence="1" type="ORF">JKP88DRAFT_251620</name>
</gene>